<protein>
    <submittedName>
        <fullName evidence="2">Uncharacterized protein</fullName>
    </submittedName>
</protein>
<reference evidence="2 3" key="1">
    <citation type="submission" date="2016-07" db="EMBL/GenBank/DDBJ databases">
        <title>Multiple horizontal gene transfer events from other fungi enriched the ability of initially mycotrophic Trichoderma (Ascomycota) to feed on dead plant biomass.</title>
        <authorList>
            <consortium name="DOE Joint Genome Institute"/>
            <person name="Aerts A."/>
            <person name="Atanasova L."/>
            <person name="Chenthamara K."/>
            <person name="Zhang J."/>
            <person name="Grujic M."/>
            <person name="Henrissat B."/>
            <person name="Kuo A."/>
            <person name="Salamov A."/>
            <person name="Lipzen A."/>
            <person name="Labutti K."/>
            <person name="Barry K."/>
            <person name="Miao Y."/>
            <person name="Rahimi M.J."/>
            <person name="Shen Q."/>
            <person name="Grigoriev I.V."/>
            <person name="Kubicek C.P."/>
            <person name="Druzhinina I.S."/>
        </authorList>
    </citation>
    <scope>NUCLEOTIDE SEQUENCE [LARGE SCALE GENOMIC DNA]</scope>
    <source>
        <strain evidence="2 3">ATCC 18648</strain>
    </source>
</reference>
<sequence>MRSDMELLRSGGSGAQPPDRLRRRLRDRAPLLAPCSLSCASLRLSLTEVFHGIGCSPHDETRHRREFFICIWGSCIIGRLSFQQPLWFLGVFCFILGASSSLLPQHWFRGEAGPALLRCRCALPCSAHTWRRR</sequence>
<keyword evidence="3" id="KW-1185">Reference proteome</keyword>
<keyword evidence="1" id="KW-0812">Transmembrane</keyword>
<feature type="transmembrane region" description="Helical" evidence="1">
    <location>
        <begin position="86"/>
        <end position="108"/>
    </location>
</feature>
<dbReference type="AlphaFoldDB" id="A0A2T4CFB6"/>
<proteinExistence type="predicted"/>
<evidence type="ECO:0000313" key="3">
    <source>
        <dbReference type="Proteomes" id="UP000240760"/>
    </source>
</evidence>
<keyword evidence="1" id="KW-1133">Transmembrane helix</keyword>
<accession>A0A2T4CFB6</accession>
<organism evidence="2 3">
    <name type="scientific">Trichoderma longibrachiatum ATCC 18648</name>
    <dbReference type="NCBI Taxonomy" id="983965"/>
    <lineage>
        <taxon>Eukaryota</taxon>
        <taxon>Fungi</taxon>
        <taxon>Dikarya</taxon>
        <taxon>Ascomycota</taxon>
        <taxon>Pezizomycotina</taxon>
        <taxon>Sordariomycetes</taxon>
        <taxon>Hypocreomycetidae</taxon>
        <taxon>Hypocreales</taxon>
        <taxon>Hypocreaceae</taxon>
        <taxon>Trichoderma</taxon>
    </lineage>
</organism>
<name>A0A2T4CFB6_TRILO</name>
<keyword evidence="1" id="KW-0472">Membrane</keyword>
<evidence type="ECO:0000313" key="2">
    <source>
        <dbReference type="EMBL" id="PTB80257.1"/>
    </source>
</evidence>
<dbReference type="EMBL" id="KZ679127">
    <property type="protein sequence ID" value="PTB80257.1"/>
    <property type="molecule type" value="Genomic_DNA"/>
</dbReference>
<dbReference type="Proteomes" id="UP000240760">
    <property type="component" value="Unassembled WGS sequence"/>
</dbReference>
<gene>
    <name evidence="2" type="ORF">M440DRAFT_188490</name>
</gene>
<evidence type="ECO:0000256" key="1">
    <source>
        <dbReference type="SAM" id="Phobius"/>
    </source>
</evidence>